<protein>
    <submittedName>
        <fullName evidence="1">Uncharacterized protein</fullName>
    </submittedName>
</protein>
<proteinExistence type="predicted"/>
<organism evidence="1 2">
    <name type="scientific">Corynebacterium suedekumii</name>
    <dbReference type="NCBI Taxonomy" id="3049801"/>
    <lineage>
        <taxon>Bacteria</taxon>
        <taxon>Bacillati</taxon>
        <taxon>Actinomycetota</taxon>
        <taxon>Actinomycetes</taxon>
        <taxon>Mycobacteriales</taxon>
        <taxon>Corynebacteriaceae</taxon>
        <taxon>Corynebacterium</taxon>
    </lineage>
</organism>
<dbReference type="EMBL" id="CP126970">
    <property type="protein sequence ID" value="WIM70294.1"/>
    <property type="molecule type" value="Genomic_DNA"/>
</dbReference>
<evidence type="ECO:0000313" key="1">
    <source>
        <dbReference type="EMBL" id="WIM70294.1"/>
    </source>
</evidence>
<sequence length="46" mass="5172">MQLPEHRENVALSGVEASEFDRMTSIFEVSEEHLLDTASLTLFYAG</sequence>
<reference evidence="1 2" key="1">
    <citation type="submission" date="2023-05" db="EMBL/GenBank/DDBJ databases">
        <title>Corynebacterium suedekumii sp. nov. and Corynebacterium breve sp. nov. isolated from raw cow's milk.</title>
        <authorList>
            <person name="Baer M.K."/>
            <person name="Mehl L."/>
            <person name="Hellmuth R."/>
            <person name="Marke G."/>
            <person name="Lipski A."/>
        </authorList>
    </citation>
    <scope>NUCLEOTIDE SEQUENCE [LARGE SCALE GENOMIC DNA]</scope>
    <source>
        <strain evidence="1 2">LM112</strain>
    </source>
</reference>
<gene>
    <name evidence="1" type="ORF">QP029_14190</name>
</gene>
<accession>A0ABY8VQ58</accession>
<evidence type="ECO:0000313" key="2">
    <source>
        <dbReference type="Proteomes" id="UP001238805"/>
    </source>
</evidence>
<keyword evidence="2" id="KW-1185">Reference proteome</keyword>
<dbReference type="RefSeq" id="WP_284874884.1">
    <property type="nucleotide sequence ID" value="NZ_CP126970.1"/>
</dbReference>
<name>A0ABY8VQ58_9CORY</name>
<dbReference type="Proteomes" id="UP001238805">
    <property type="component" value="Chromosome"/>
</dbReference>